<dbReference type="InterPro" id="IPR008928">
    <property type="entry name" value="6-hairpin_glycosidase_sf"/>
</dbReference>
<dbReference type="InterPro" id="IPR052369">
    <property type="entry name" value="UG_Glycosaminoglycan_Hydrolase"/>
</dbReference>
<keyword evidence="6" id="KW-1185">Reference proteome</keyword>
<proteinExistence type="inferred from homology"/>
<dbReference type="InterPro" id="IPR012341">
    <property type="entry name" value="6hp_glycosidase-like_sf"/>
</dbReference>
<gene>
    <name evidence="5" type="ORF">DL346_22065</name>
</gene>
<dbReference type="EMBL" id="QLUW01000004">
    <property type="protein sequence ID" value="RAP74895.1"/>
    <property type="molecule type" value="Genomic_DNA"/>
</dbReference>
<evidence type="ECO:0000313" key="5">
    <source>
        <dbReference type="EMBL" id="RAP74895.1"/>
    </source>
</evidence>
<reference evidence="5 6" key="1">
    <citation type="submission" date="2018-06" db="EMBL/GenBank/DDBJ databases">
        <title>Paenibacillus montanisoli sp. nov., isolated from mountain area soil.</title>
        <authorList>
            <person name="Wu M."/>
        </authorList>
    </citation>
    <scope>NUCLEOTIDE SEQUENCE [LARGE SCALE GENOMIC DNA]</scope>
    <source>
        <strain evidence="5 6">RA17</strain>
    </source>
</reference>
<accession>A0A328U1X6</accession>
<evidence type="ECO:0000256" key="1">
    <source>
        <dbReference type="ARBA" id="ARBA00022801"/>
    </source>
</evidence>
<feature type="binding site" evidence="4">
    <location>
        <position position="70"/>
    </location>
    <ligand>
        <name>substrate</name>
    </ligand>
</feature>
<dbReference type="Gene3D" id="1.50.10.10">
    <property type="match status" value="1"/>
</dbReference>
<dbReference type="PANTHER" id="PTHR36845">
    <property type="entry name" value="HYDROLASE, PUTATIVE (AFU_ORTHOLOGUE AFUA_7G05090)-RELATED"/>
    <property type="match status" value="1"/>
</dbReference>
<evidence type="ECO:0000256" key="3">
    <source>
        <dbReference type="PIRSR" id="PIRSR610905-1"/>
    </source>
</evidence>
<feature type="binding site" evidence="4">
    <location>
        <position position="203"/>
    </location>
    <ligand>
        <name>substrate</name>
    </ligand>
</feature>
<dbReference type="OrthoDB" id="428577at2"/>
<comment type="similarity">
    <text evidence="2">Belongs to the glycosyl hydrolase 88 family.</text>
</comment>
<organism evidence="5 6">
    <name type="scientific">Paenibacillus montanisoli</name>
    <dbReference type="NCBI Taxonomy" id="2081970"/>
    <lineage>
        <taxon>Bacteria</taxon>
        <taxon>Bacillati</taxon>
        <taxon>Bacillota</taxon>
        <taxon>Bacilli</taxon>
        <taxon>Bacillales</taxon>
        <taxon>Paenibacillaceae</taxon>
        <taxon>Paenibacillus</taxon>
    </lineage>
</organism>
<dbReference type="PANTHER" id="PTHR36845:SF1">
    <property type="entry name" value="HYDROLASE, PUTATIVE (AFU_ORTHOLOGUE AFUA_7G05090)-RELATED"/>
    <property type="match status" value="1"/>
</dbReference>
<feature type="binding site" evidence="4">
    <location>
        <position position="199"/>
    </location>
    <ligand>
        <name>substrate</name>
    </ligand>
</feature>
<name>A0A328U1X6_9BACL</name>
<evidence type="ECO:0000256" key="2">
    <source>
        <dbReference type="ARBA" id="ARBA00038358"/>
    </source>
</evidence>
<feature type="active site" description="Proton donor" evidence="3">
    <location>
        <position position="127"/>
    </location>
</feature>
<dbReference type="GO" id="GO:0052757">
    <property type="term" value="F:chondroitin hydrolase activity"/>
    <property type="evidence" value="ECO:0007669"/>
    <property type="project" value="TreeGrafter"/>
</dbReference>
<evidence type="ECO:0000313" key="6">
    <source>
        <dbReference type="Proteomes" id="UP000249260"/>
    </source>
</evidence>
<dbReference type="SUPFAM" id="SSF48208">
    <property type="entry name" value="Six-hairpin glycosidases"/>
    <property type="match status" value="1"/>
</dbReference>
<evidence type="ECO:0000256" key="4">
    <source>
        <dbReference type="PIRSR" id="PIRSR610905-2"/>
    </source>
</evidence>
<feature type="active site" description="Nucleophile" evidence="3">
    <location>
        <position position="70"/>
    </location>
</feature>
<dbReference type="GO" id="GO:0000272">
    <property type="term" value="P:polysaccharide catabolic process"/>
    <property type="evidence" value="ECO:0007669"/>
    <property type="project" value="TreeGrafter"/>
</dbReference>
<dbReference type="Pfam" id="PF07470">
    <property type="entry name" value="Glyco_hydro_88"/>
    <property type="match status" value="1"/>
</dbReference>
<sequence length="347" mass="39236">MGHKIPYIPIDGTYIDYGEIDISFWTNGFWAGMLWQLYAATGEEKYRKSAVVVEQRLDAAMIEFNGLHHDVGFMWLHTAVANYRLTGCETAKLRAMHAANLLLGRYNASGRYISAWNENRPGWMIIDCMMNLPLLYWAAKESQDPRFLHVAKNHIDTTINYLIRPDGSAHHIAVLDPMNGELLEHPAGQGYASGSSWSRGQAWAVYGFALNYHHTGDSRYLDIAKRTAHYFLAQVSQSGLIPRVDFRAPAEPEQWDTTAGVCAACGMLEISKHVGEYEKQLYINGAMSILRAIEANYCDWNVETDGIVGGGTVAYHRKEETHVPIIYGDYYLLEAITRLKDNGFFIW</sequence>
<keyword evidence="1 5" id="KW-0378">Hydrolase</keyword>
<dbReference type="AlphaFoldDB" id="A0A328U1X6"/>
<dbReference type="InterPro" id="IPR010905">
    <property type="entry name" value="Glyco_hydro_88"/>
</dbReference>
<feature type="binding site" evidence="4">
    <location>
        <position position="127"/>
    </location>
    <ligand>
        <name>substrate</name>
    </ligand>
</feature>
<protein>
    <submittedName>
        <fullName evidence="5">Glycosyl hydrolase family 88</fullName>
    </submittedName>
</protein>
<dbReference type="Proteomes" id="UP000249260">
    <property type="component" value="Unassembled WGS sequence"/>
</dbReference>
<comment type="caution">
    <text evidence="5">The sequence shown here is derived from an EMBL/GenBank/DDBJ whole genome shotgun (WGS) entry which is preliminary data.</text>
</comment>